<dbReference type="EMBL" id="CAWYQH010000141">
    <property type="protein sequence ID" value="CAK8694141.1"/>
    <property type="molecule type" value="Genomic_DNA"/>
</dbReference>
<evidence type="ECO:0000256" key="2">
    <source>
        <dbReference type="ARBA" id="ARBA00022902"/>
    </source>
</evidence>
<comment type="similarity">
    <text evidence="1">Belongs to the UPF0524 family.</text>
</comment>
<gene>
    <name evidence="3" type="ORF">CVLEPA_LOCUS27405</name>
</gene>
<evidence type="ECO:0000313" key="4">
    <source>
        <dbReference type="Proteomes" id="UP001642483"/>
    </source>
</evidence>
<keyword evidence="4" id="KW-1185">Reference proteome</keyword>
<dbReference type="InterPro" id="IPR029670">
    <property type="entry name" value="UPF0524_fam"/>
</dbReference>
<dbReference type="Pfam" id="PF15823">
    <property type="entry name" value="UPF0524"/>
    <property type="match status" value="1"/>
</dbReference>
<dbReference type="PANTHER" id="PTHR31785:SF2">
    <property type="entry name" value="UPF0524 PROTEIN C3ORF70"/>
    <property type="match status" value="1"/>
</dbReference>
<dbReference type="Proteomes" id="UP001642483">
    <property type="component" value="Unassembled WGS sequence"/>
</dbReference>
<name>A0ABP0GT61_CLALP</name>
<evidence type="ECO:0000256" key="1">
    <source>
        <dbReference type="ARBA" id="ARBA00010215"/>
    </source>
</evidence>
<sequence length="183" mass="20768">MLRYDTSVSSSDRSSDSSIASWFSYSSDLSVFYDDKDQLRKIPPEKLRYSAQQLAESSASRHYPQFCSAVTGKCIKLHWACHVGWCLCKYQYQPLTPLHLLPNTSIPARQHFASDENFEMTEENLTFAACPSDDDSRRNVTAAIEHKLTDKQHLYDNNKAIVKNSADQDGGRDLELHALETTV</sequence>
<protein>
    <submittedName>
        <fullName evidence="3">Uncharacterized protein</fullName>
    </submittedName>
</protein>
<keyword evidence="2" id="KW-0524">Neurogenesis</keyword>
<proteinExistence type="inferred from homology"/>
<evidence type="ECO:0000313" key="3">
    <source>
        <dbReference type="EMBL" id="CAK8694141.1"/>
    </source>
</evidence>
<accession>A0ABP0GT61</accession>
<dbReference type="PANTHER" id="PTHR31785">
    <property type="entry name" value="UPF0524 PROTEIN C3ORF70"/>
    <property type="match status" value="1"/>
</dbReference>
<comment type="caution">
    <text evidence="3">The sequence shown here is derived from an EMBL/GenBank/DDBJ whole genome shotgun (WGS) entry which is preliminary data.</text>
</comment>
<reference evidence="3 4" key="1">
    <citation type="submission" date="2024-02" db="EMBL/GenBank/DDBJ databases">
        <authorList>
            <person name="Daric V."/>
            <person name="Darras S."/>
        </authorList>
    </citation>
    <scope>NUCLEOTIDE SEQUENCE [LARGE SCALE GENOMIC DNA]</scope>
</reference>
<organism evidence="3 4">
    <name type="scientific">Clavelina lepadiformis</name>
    <name type="common">Light-bulb sea squirt</name>
    <name type="synonym">Ascidia lepadiformis</name>
    <dbReference type="NCBI Taxonomy" id="159417"/>
    <lineage>
        <taxon>Eukaryota</taxon>
        <taxon>Metazoa</taxon>
        <taxon>Chordata</taxon>
        <taxon>Tunicata</taxon>
        <taxon>Ascidiacea</taxon>
        <taxon>Aplousobranchia</taxon>
        <taxon>Clavelinidae</taxon>
        <taxon>Clavelina</taxon>
    </lineage>
</organism>